<dbReference type="FunFam" id="3.40.50.300:FF:001320">
    <property type="entry name" value="Heme ABC transporter ATP-binding protein"/>
    <property type="match status" value="1"/>
</dbReference>
<sequence>MSKSYIVCSALSFSWPDGTEVFAELSFTAGAGRTGLVAPNGAGKSTLLKLIAGELQPQQGSVTVDGDLGYLPQALPLTGELTVAEVLEIEPVVRALAAIESGDASEEHFTVVGSNWDIEERARAQLDRLGLGDVALDRPLATLSGGQVVTLGLAAQLLTEPDVLLLDEPTNNLDRAARRRLHSVLGEWNGCLLLVSHDRALLDRMDRIAELDHGEIRFYGGNFSDYEAAKEAAREVAEKNLRSAEQDLKREKRELQQARERAARRASTGARTNTDIPRIIRGGLKRRAQESAGKANDMHSQRVESAKARRDEADRALREADTIALSLPDTTVPAGRTVFHGERMQVRFGESTLFAGDGVSLTIRGPERIALTGSNGAGKSTLLRIVGGLLEPSTGVMNRADGRVAYLSQRLDLLDLDRSTAENLRAFAPRLSPSDTMNRLARFLFRGERANLPVGVLSGGERLRATLLCVLSAEPAPHLLLLDEPSNNLDLASLRQLTDALNAYRGAFIVVSHDEVFSSEIGVNRWLSLSEGELVETGPPDGPRTGGRFSGGPS</sequence>
<evidence type="ECO:0000259" key="5">
    <source>
        <dbReference type="PROSITE" id="PS50893"/>
    </source>
</evidence>
<dbReference type="AlphaFoldDB" id="A0A9W6VHT3"/>
<feature type="compositionally biased region" description="Gly residues" evidence="4">
    <location>
        <begin position="544"/>
        <end position="554"/>
    </location>
</feature>
<dbReference type="InterPro" id="IPR050611">
    <property type="entry name" value="ABCF"/>
</dbReference>
<feature type="region of interest" description="Disordered" evidence="4">
    <location>
        <begin position="285"/>
        <end position="310"/>
    </location>
</feature>
<name>A0A9W6VHT3_9PSEU</name>
<dbReference type="Gene3D" id="3.40.50.300">
    <property type="entry name" value="P-loop containing nucleotide triphosphate hydrolases"/>
    <property type="match status" value="2"/>
</dbReference>
<dbReference type="CDD" id="cd03221">
    <property type="entry name" value="ABCF_EF-3"/>
    <property type="match status" value="1"/>
</dbReference>
<keyword evidence="2" id="KW-0547">Nucleotide-binding</keyword>
<dbReference type="Pfam" id="PF00005">
    <property type="entry name" value="ABC_tran"/>
    <property type="match status" value="2"/>
</dbReference>
<dbReference type="PROSITE" id="PS50893">
    <property type="entry name" value="ABC_TRANSPORTER_2"/>
    <property type="match status" value="2"/>
</dbReference>
<dbReference type="PANTHER" id="PTHR19211:SF6">
    <property type="entry name" value="BLL7188 PROTEIN"/>
    <property type="match status" value="1"/>
</dbReference>
<proteinExistence type="predicted"/>
<dbReference type="PANTHER" id="PTHR19211">
    <property type="entry name" value="ATP-BINDING TRANSPORT PROTEIN-RELATED"/>
    <property type="match status" value="1"/>
</dbReference>
<reference evidence="6" key="1">
    <citation type="submission" date="2023-03" db="EMBL/GenBank/DDBJ databases">
        <title>Amycolatopsis taiwanensis NBRC 103393.</title>
        <authorList>
            <person name="Ichikawa N."/>
            <person name="Sato H."/>
            <person name="Tonouchi N."/>
        </authorList>
    </citation>
    <scope>NUCLEOTIDE SEQUENCE</scope>
    <source>
        <strain evidence="6">NBRC 103393</strain>
    </source>
</reference>
<dbReference type="InterPro" id="IPR003439">
    <property type="entry name" value="ABC_transporter-like_ATP-bd"/>
</dbReference>
<evidence type="ECO:0000256" key="1">
    <source>
        <dbReference type="ARBA" id="ARBA00022737"/>
    </source>
</evidence>
<feature type="domain" description="ABC transporter" evidence="5">
    <location>
        <begin position="339"/>
        <end position="554"/>
    </location>
</feature>
<dbReference type="SUPFAM" id="SSF52540">
    <property type="entry name" value="P-loop containing nucleoside triphosphate hydrolases"/>
    <property type="match status" value="2"/>
</dbReference>
<evidence type="ECO:0000256" key="4">
    <source>
        <dbReference type="SAM" id="MobiDB-lite"/>
    </source>
</evidence>
<feature type="region of interest" description="Disordered" evidence="4">
    <location>
        <begin position="243"/>
        <end position="271"/>
    </location>
</feature>
<dbReference type="GO" id="GO:0005524">
    <property type="term" value="F:ATP binding"/>
    <property type="evidence" value="ECO:0007669"/>
    <property type="project" value="UniProtKB-KW"/>
</dbReference>
<feature type="domain" description="ABC transporter" evidence="5">
    <location>
        <begin position="6"/>
        <end position="238"/>
    </location>
</feature>
<dbReference type="RefSeq" id="WP_285487479.1">
    <property type="nucleotide sequence ID" value="NZ_BSTI01000006.1"/>
</dbReference>
<feature type="compositionally biased region" description="Basic and acidic residues" evidence="4">
    <location>
        <begin position="243"/>
        <end position="263"/>
    </location>
</feature>
<dbReference type="Proteomes" id="UP001165136">
    <property type="component" value="Unassembled WGS sequence"/>
</dbReference>
<dbReference type="SMART" id="SM00382">
    <property type="entry name" value="AAA"/>
    <property type="match status" value="2"/>
</dbReference>
<feature type="region of interest" description="Disordered" evidence="4">
    <location>
        <begin position="533"/>
        <end position="554"/>
    </location>
</feature>
<dbReference type="FunFam" id="3.40.50.300:FF:000597">
    <property type="entry name" value="ABC transporter ATP-binding protein"/>
    <property type="match status" value="1"/>
</dbReference>
<evidence type="ECO:0000313" key="7">
    <source>
        <dbReference type="Proteomes" id="UP001165136"/>
    </source>
</evidence>
<protein>
    <submittedName>
        <fullName evidence="6">ABC transporter ATP-binding protein</fullName>
    </submittedName>
</protein>
<dbReference type="InterPro" id="IPR027417">
    <property type="entry name" value="P-loop_NTPase"/>
</dbReference>
<evidence type="ECO:0000256" key="2">
    <source>
        <dbReference type="ARBA" id="ARBA00022741"/>
    </source>
</evidence>
<organism evidence="6 7">
    <name type="scientific">Amycolatopsis taiwanensis</name>
    <dbReference type="NCBI Taxonomy" id="342230"/>
    <lineage>
        <taxon>Bacteria</taxon>
        <taxon>Bacillati</taxon>
        <taxon>Actinomycetota</taxon>
        <taxon>Actinomycetes</taxon>
        <taxon>Pseudonocardiales</taxon>
        <taxon>Pseudonocardiaceae</taxon>
        <taxon>Amycolatopsis</taxon>
    </lineage>
</organism>
<comment type="caution">
    <text evidence="6">The sequence shown here is derived from an EMBL/GenBank/DDBJ whole genome shotgun (WGS) entry which is preliminary data.</text>
</comment>
<evidence type="ECO:0000256" key="3">
    <source>
        <dbReference type="ARBA" id="ARBA00022840"/>
    </source>
</evidence>
<keyword evidence="1" id="KW-0677">Repeat</keyword>
<gene>
    <name evidence="6" type="ORF">Atai01_34050</name>
</gene>
<keyword evidence="7" id="KW-1185">Reference proteome</keyword>
<dbReference type="InterPro" id="IPR003593">
    <property type="entry name" value="AAA+_ATPase"/>
</dbReference>
<feature type="compositionally biased region" description="Basic and acidic residues" evidence="4">
    <location>
        <begin position="296"/>
        <end position="310"/>
    </location>
</feature>
<evidence type="ECO:0000313" key="6">
    <source>
        <dbReference type="EMBL" id="GLY66786.1"/>
    </source>
</evidence>
<keyword evidence="3 6" id="KW-0067">ATP-binding</keyword>
<dbReference type="EMBL" id="BSTI01000006">
    <property type="protein sequence ID" value="GLY66786.1"/>
    <property type="molecule type" value="Genomic_DNA"/>
</dbReference>
<accession>A0A9W6VHT3</accession>
<dbReference type="GO" id="GO:0016887">
    <property type="term" value="F:ATP hydrolysis activity"/>
    <property type="evidence" value="ECO:0007669"/>
    <property type="project" value="InterPro"/>
</dbReference>